<feature type="compositionally biased region" description="Basic residues" evidence="1">
    <location>
        <begin position="354"/>
        <end position="364"/>
    </location>
</feature>
<name>A0A9W8AXV7_9FUNG</name>
<gene>
    <name evidence="2" type="ORF">IWQ62_001942</name>
</gene>
<keyword evidence="3" id="KW-1185">Reference proteome</keyword>
<feature type="compositionally biased region" description="Acidic residues" evidence="1">
    <location>
        <begin position="433"/>
        <end position="456"/>
    </location>
</feature>
<dbReference type="InterPro" id="IPR003903">
    <property type="entry name" value="UIM_dom"/>
</dbReference>
<dbReference type="Proteomes" id="UP001150925">
    <property type="component" value="Unassembled WGS sequence"/>
</dbReference>
<feature type="compositionally biased region" description="Polar residues" evidence="1">
    <location>
        <begin position="97"/>
        <end position="146"/>
    </location>
</feature>
<evidence type="ECO:0000313" key="2">
    <source>
        <dbReference type="EMBL" id="KAJ1967309.1"/>
    </source>
</evidence>
<feature type="compositionally biased region" description="Polar residues" evidence="1">
    <location>
        <begin position="16"/>
        <end position="25"/>
    </location>
</feature>
<feature type="compositionally biased region" description="Low complexity" evidence="1">
    <location>
        <begin position="478"/>
        <end position="490"/>
    </location>
</feature>
<proteinExistence type="predicted"/>
<evidence type="ECO:0000256" key="1">
    <source>
        <dbReference type="SAM" id="MobiDB-lite"/>
    </source>
</evidence>
<reference evidence="2" key="1">
    <citation type="submission" date="2022-07" db="EMBL/GenBank/DDBJ databases">
        <title>Phylogenomic reconstructions and comparative analyses of Kickxellomycotina fungi.</title>
        <authorList>
            <person name="Reynolds N.K."/>
            <person name="Stajich J.E."/>
            <person name="Barry K."/>
            <person name="Grigoriev I.V."/>
            <person name="Crous P."/>
            <person name="Smith M.E."/>
        </authorList>
    </citation>
    <scope>NUCLEOTIDE SEQUENCE</scope>
    <source>
        <strain evidence="2">RSA 1196</strain>
    </source>
</reference>
<feature type="compositionally biased region" description="Basic and acidic residues" evidence="1">
    <location>
        <begin position="221"/>
        <end position="239"/>
    </location>
</feature>
<dbReference type="EMBL" id="JANBPY010000359">
    <property type="protein sequence ID" value="KAJ1967309.1"/>
    <property type="molecule type" value="Genomic_DNA"/>
</dbReference>
<feature type="compositionally biased region" description="Basic residues" evidence="1">
    <location>
        <begin position="387"/>
        <end position="397"/>
    </location>
</feature>
<feature type="compositionally biased region" description="Polar residues" evidence="1">
    <location>
        <begin position="465"/>
        <end position="477"/>
    </location>
</feature>
<dbReference type="PROSITE" id="PS50330">
    <property type="entry name" value="UIM"/>
    <property type="match status" value="1"/>
</dbReference>
<feature type="compositionally biased region" description="Polar residues" evidence="1">
    <location>
        <begin position="201"/>
        <end position="220"/>
    </location>
</feature>
<feature type="region of interest" description="Disordered" evidence="1">
    <location>
        <begin position="1"/>
        <end position="146"/>
    </location>
</feature>
<dbReference type="SMART" id="SM00726">
    <property type="entry name" value="UIM"/>
    <property type="match status" value="1"/>
</dbReference>
<feature type="region of interest" description="Disordered" evidence="1">
    <location>
        <begin position="162"/>
        <end position="537"/>
    </location>
</feature>
<organism evidence="2 3">
    <name type="scientific">Dispira parvispora</name>
    <dbReference type="NCBI Taxonomy" id="1520584"/>
    <lineage>
        <taxon>Eukaryota</taxon>
        <taxon>Fungi</taxon>
        <taxon>Fungi incertae sedis</taxon>
        <taxon>Zoopagomycota</taxon>
        <taxon>Kickxellomycotina</taxon>
        <taxon>Dimargaritomycetes</taxon>
        <taxon>Dimargaritales</taxon>
        <taxon>Dimargaritaceae</taxon>
        <taxon>Dispira</taxon>
    </lineage>
</organism>
<feature type="compositionally biased region" description="Low complexity" evidence="1">
    <location>
        <begin position="323"/>
        <end position="336"/>
    </location>
</feature>
<protein>
    <submittedName>
        <fullName evidence="2">Uncharacterized protein</fullName>
    </submittedName>
</protein>
<sequence length="589" mass="63246">MTTDSVSPPRTPTMRKVQSSDSPRSSAAFFGEAAANSDTASGRLLRARSTLDSSFTSTRSHRRTTRHEDDDLALAIRLSLEEAGMSRDRTPSPDRASAQQTSIQPDRPTLSSPPASNMDVTTHCSLPNTQSTPEPASPTAISPLSNSKVVPSDFAIVIPLHPHSNDYIGTGTNPRTPIDFSANEDDSDLTSLASEEDASVVGTQDTELASPGPGNTTPLTETRHDMAPRRHRRGDTLEHSEDDEPQQPSSPSGDSPPASGTRRASRRTTRKPAKYTFGELEDLPLNQDSDDDFEVLPKRPSKRGNNTHNIHTTRKKSAEDTSSRGSSRARASTPSPMDRDSGNDTSSPPDSPRRSTRRSTHATRGKGAQKMEPTDVNESDVTESTPRKRSTVGSRKRKADDSEDEKDGDVETNPSDADTQSATSEQKFKPESDSSDEYGQEEETEAEVVSSEDEYVAETVPKPKASTTGKRTLSQSKTATTPTRPTGARSSIKKKSTSSNPSLSPSTTRPTAVRKRPMNGAGGNLSSLLQSSSSPRAAGLVKRVVKPVTPGNTATALSGLTATPLRRVGLSRKRPAGPKLHAYLFNQTP</sequence>
<evidence type="ECO:0000313" key="3">
    <source>
        <dbReference type="Proteomes" id="UP001150925"/>
    </source>
</evidence>
<dbReference type="OrthoDB" id="5711369at2759"/>
<feature type="compositionally biased region" description="Acidic residues" evidence="1">
    <location>
        <begin position="401"/>
        <end position="410"/>
    </location>
</feature>
<feature type="compositionally biased region" description="Low complexity" evidence="1">
    <location>
        <begin position="246"/>
        <end position="262"/>
    </location>
</feature>
<feature type="compositionally biased region" description="Acidic residues" evidence="1">
    <location>
        <begin position="182"/>
        <end position="198"/>
    </location>
</feature>
<comment type="caution">
    <text evidence="2">The sequence shown here is derived from an EMBL/GenBank/DDBJ whole genome shotgun (WGS) entry which is preliminary data.</text>
</comment>
<dbReference type="AlphaFoldDB" id="A0A9W8AXV7"/>
<feature type="compositionally biased region" description="Polar residues" evidence="1">
    <location>
        <begin position="412"/>
        <end position="425"/>
    </location>
</feature>
<feature type="compositionally biased region" description="Basic residues" evidence="1">
    <location>
        <begin position="263"/>
        <end position="273"/>
    </location>
</feature>
<accession>A0A9W8AXV7</accession>
<feature type="compositionally biased region" description="Low complexity" evidence="1">
    <location>
        <begin position="525"/>
        <end position="534"/>
    </location>
</feature>
<feature type="compositionally biased region" description="Low complexity" evidence="1">
    <location>
        <begin position="497"/>
        <end position="511"/>
    </location>
</feature>